<name>A0A090IW32_9BACI</name>
<accession>A0A090IW32</accession>
<dbReference type="AlphaFoldDB" id="A0A090IW32"/>
<evidence type="ECO:0000313" key="2">
    <source>
        <dbReference type="Proteomes" id="UP000040576"/>
    </source>
</evidence>
<sequence>MEGNLIKSAQTVGYIPNYCYYDGNNLKEELNLIMINIEGSFKIGGWKK</sequence>
<keyword evidence="2" id="KW-1185">Reference proteome</keyword>
<protein>
    <submittedName>
        <fullName evidence="1">Uncharacterized protein</fullName>
    </submittedName>
</protein>
<organism evidence="1 2">
    <name type="scientific">Caldibacillus thermoamylovorans</name>
    <dbReference type="NCBI Taxonomy" id="35841"/>
    <lineage>
        <taxon>Bacteria</taxon>
        <taxon>Bacillati</taxon>
        <taxon>Bacillota</taxon>
        <taxon>Bacilli</taxon>
        <taxon>Bacillales</taxon>
        <taxon>Bacillaceae</taxon>
        <taxon>Caldibacillus</taxon>
    </lineage>
</organism>
<reference evidence="1 2" key="1">
    <citation type="submission" date="2014-07" db="EMBL/GenBank/DDBJ databases">
        <authorList>
            <person name="Wibberg Daniel"/>
        </authorList>
    </citation>
    <scope>NUCLEOTIDE SEQUENCE [LARGE SCALE GENOMIC DNA]</scope>
</reference>
<dbReference type="EMBL" id="CCRF01000068">
    <property type="protein sequence ID" value="CEE02306.1"/>
    <property type="molecule type" value="Genomic_DNA"/>
</dbReference>
<evidence type="ECO:0000313" key="1">
    <source>
        <dbReference type="EMBL" id="CEE02306.1"/>
    </source>
</evidence>
<gene>
    <name evidence="1" type="ORF">BT1A1_2488</name>
</gene>
<dbReference type="Proteomes" id="UP000040576">
    <property type="component" value="Unassembled WGS sequence"/>
</dbReference>
<proteinExistence type="predicted"/>